<evidence type="ECO:0000313" key="2">
    <source>
        <dbReference type="EMBL" id="GBP55471.1"/>
    </source>
</evidence>
<feature type="region of interest" description="Disordered" evidence="1">
    <location>
        <begin position="1"/>
        <end position="36"/>
    </location>
</feature>
<proteinExistence type="predicted"/>
<name>A0A4C1WVV8_EUMVA</name>
<protein>
    <submittedName>
        <fullName evidence="2">Uncharacterized protein</fullName>
    </submittedName>
</protein>
<sequence>MQKLSGNAGRQVAINQRAGVSDRRFQTSPPLWRESNPKPHLVYAAERDQRRCPFCEVDEDFLRIVNLVDYIKLTVEDLGSGKEAEHTAGSSKVRPALRTRGT</sequence>
<dbReference type="Proteomes" id="UP000299102">
    <property type="component" value="Unassembled WGS sequence"/>
</dbReference>
<organism evidence="2 3">
    <name type="scientific">Eumeta variegata</name>
    <name type="common">Bagworm moth</name>
    <name type="synonym">Eumeta japonica</name>
    <dbReference type="NCBI Taxonomy" id="151549"/>
    <lineage>
        <taxon>Eukaryota</taxon>
        <taxon>Metazoa</taxon>
        <taxon>Ecdysozoa</taxon>
        <taxon>Arthropoda</taxon>
        <taxon>Hexapoda</taxon>
        <taxon>Insecta</taxon>
        <taxon>Pterygota</taxon>
        <taxon>Neoptera</taxon>
        <taxon>Endopterygota</taxon>
        <taxon>Lepidoptera</taxon>
        <taxon>Glossata</taxon>
        <taxon>Ditrysia</taxon>
        <taxon>Tineoidea</taxon>
        <taxon>Psychidae</taxon>
        <taxon>Oiketicinae</taxon>
        <taxon>Eumeta</taxon>
    </lineage>
</organism>
<evidence type="ECO:0000256" key="1">
    <source>
        <dbReference type="SAM" id="MobiDB-lite"/>
    </source>
</evidence>
<dbReference type="AlphaFoldDB" id="A0A4C1WVV8"/>
<accession>A0A4C1WVV8</accession>
<comment type="caution">
    <text evidence="2">The sequence shown here is derived from an EMBL/GenBank/DDBJ whole genome shotgun (WGS) entry which is preliminary data.</text>
</comment>
<gene>
    <name evidence="2" type="ORF">EVAR_42647_1</name>
</gene>
<evidence type="ECO:0000313" key="3">
    <source>
        <dbReference type="Proteomes" id="UP000299102"/>
    </source>
</evidence>
<dbReference type="EMBL" id="BGZK01000669">
    <property type="protein sequence ID" value="GBP55471.1"/>
    <property type="molecule type" value="Genomic_DNA"/>
</dbReference>
<keyword evidence="3" id="KW-1185">Reference proteome</keyword>
<feature type="region of interest" description="Disordered" evidence="1">
    <location>
        <begin position="80"/>
        <end position="102"/>
    </location>
</feature>
<reference evidence="2 3" key="1">
    <citation type="journal article" date="2019" name="Commun. Biol.">
        <title>The bagworm genome reveals a unique fibroin gene that provides high tensile strength.</title>
        <authorList>
            <person name="Kono N."/>
            <person name="Nakamura H."/>
            <person name="Ohtoshi R."/>
            <person name="Tomita M."/>
            <person name="Numata K."/>
            <person name="Arakawa K."/>
        </authorList>
    </citation>
    <scope>NUCLEOTIDE SEQUENCE [LARGE SCALE GENOMIC DNA]</scope>
</reference>